<dbReference type="EMBL" id="JASJQH010007334">
    <property type="protein sequence ID" value="KAK9710596.1"/>
    <property type="molecule type" value="Genomic_DNA"/>
</dbReference>
<comment type="caution">
    <text evidence="3">The sequence shown here is derived from an EMBL/GenBank/DDBJ whole genome shotgun (WGS) entry which is preliminary data.</text>
</comment>
<keyword evidence="2" id="KW-0732">Signal</keyword>
<gene>
    <name evidence="3" type="ORF">K7432_008355</name>
</gene>
<evidence type="ECO:0000313" key="4">
    <source>
        <dbReference type="Proteomes" id="UP001479436"/>
    </source>
</evidence>
<sequence length="188" mass="20265">MKSIFIIALTTFSLVAAQVDNFEIQECLSHCDQESPQWVACASECVGLPHPDNINNDENAMKKCVNDCQSDDTDCENTCISSHSEDGNIESEQSSETPTSVTSTSETNQESITSSELATQTSAATQTSTTASQSTNSMNTIASSPTPSTRVGRNPVPFVPQLNESFEIRASLSAITLAITVTLRYWVL</sequence>
<evidence type="ECO:0000256" key="2">
    <source>
        <dbReference type="SAM" id="SignalP"/>
    </source>
</evidence>
<evidence type="ECO:0000256" key="1">
    <source>
        <dbReference type="SAM" id="MobiDB-lite"/>
    </source>
</evidence>
<keyword evidence="4" id="KW-1185">Reference proteome</keyword>
<dbReference type="Proteomes" id="UP001479436">
    <property type="component" value="Unassembled WGS sequence"/>
</dbReference>
<proteinExistence type="predicted"/>
<feature type="region of interest" description="Disordered" evidence="1">
    <location>
        <begin position="83"/>
        <end position="154"/>
    </location>
</feature>
<feature type="compositionally biased region" description="Low complexity" evidence="1">
    <location>
        <begin position="118"/>
        <end position="135"/>
    </location>
</feature>
<reference evidence="3 4" key="1">
    <citation type="submission" date="2023-04" db="EMBL/GenBank/DDBJ databases">
        <title>Genome of Basidiobolus ranarum AG-B5.</title>
        <authorList>
            <person name="Stajich J.E."/>
            <person name="Carter-House D."/>
            <person name="Gryganskyi A."/>
        </authorList>
    </citation>
    <scope>NUCLEOTIDE SEQUENCE [LARGE SCALE GENOMIC DNA]</scope>
    <source>
        <strain evidence="3 4">AG-B5</strain>
    </source>
</reference>
<organism evidence="3 4">
    <name type="scientific">Basidiobolus ranarum</name>
    <dbReference type="NCBI Taxonomy" id="34480"/>
    <lineage>
        <taxon>Eukaryota</taxon>
        <taxon>Fungi</taxon>
        <taxon>Fungi incertae sedis</taxon>
        <taxon>Zoopagomycota</taxon>
        <taxon>Entomophthoromycotina</taxon>
        <taxon>Basidiobolomycetes</taxon>
        <taxon>Basidiobolales</taxon>
        <taxon>Basidiobolaceae</taxon>
        <taxon>Basidiobolus</taxon>
    </lineage>
</organism>
<feature type="compositionally biased region" description="Polar residues" evidence="1">
    <location>
        <begin position="108"/>
        <end position="117"/>
    </location>
</feature>
<accession>A0ABR2VZ48</accession>
<name>A0ABR2VZ48_9FUNG</name>
<feature type="signal peptide" evidence="2">
    <location>
        <begin position="1"/>
        <end position="17"/>
    </location>
</feature>
<protein>
    <submittedName>
        <fullName evidence="3">Uncharacterized protein</fullName>
    </submittedName>
</protein>
<feature type="chain" id="PRO_5046695360" evidence="2">
    <location>
        <begin position="18"/>
        <end position="188"/>
    </location>
</feature>
<evidence type="ECO:0000313" key="3">
    <source>
        <dbReference type="EMBL" id="KAK9710596.1"/>
    </source>
</evidence>
<feature type="compositionally biased region" description="Polar residues" evidence="1">
    <location>
        <begin position="136"/>
        <end position="151"/>
    </location>
</feature>
<feature type="compositionally biased region" description="Low complexity" evidence="1">
    <location>
        <begin position="90"/>
        <end position="107"/>
    </location>
</feature>